<dbReference type="Pfam" id="PF05721">
    <property type="entry name" value="PhyH"/>
    <property type="match status" value="1"/>
</dbReference>
<keyword evidence="1" id="KW-0560">Oxidoreductase</keyword>
<dbReference type="Proteomes" id="UP001597483">
    <property type="component" value="Unassembled WGS sequence"/>
</dbReference>
<dbReference type="InterPro" id="IPR008775">
    <property type="entry name" value="Phytyl_CoA_dOase-like"/>
</dbReference>
<sequence>MGKPHFASAVSEGIQNLDQYGYTVHENFLPTAEVQTLRSRLVEQAEQECEAGVATLANGGHAAGKYVGRPKSGTVPTFQSVDFLPNKGRPFLDLLHKPVIHEYAAHLFRGEPYNLASEAGVILRRGGTAQVLHADQQAIPLVLDRPVMFVMMVCLSDFTPDMGATEVVPGSHRFPAPDLQRSPEEQVAERDAEFMPITAPAGSVALWESRTWHRQGTSTSDQDRISIGCAWALHFIKPQTFFPAVVHDDVYDTLSDEDKRVLGFEVVREYAGAIGPRYRGDRRANLNVSYPYIPELKPGARA</sequence>
<evidence type="ECO:0000313" key="1">
    <source>
        <dbReference type="EMBL" id="MFD2469073.1"/>
    </source>
</evidence>
<protein>
    <submittedName>
        <fullName evidence="1">Phytanoyl-CoA dioxygenase family protein</fullName>
    </submittedName>
</protein>
<name>A0ABW5H7E8_9PSEU</name>
<accession>A0ABW5H7E8</accession>
<gene>
    <name evidence="1" type="ORF">ACFSVL_16925</name>
</gene>
<dbReference type="GO" id="GO:0051213">
    <property type="term" value="F:dioxygenase activity"/>
    <property type="evidence" value="ECO:0007669"/>
    <property type="project" value="UniProtKB-KW"/>
</dbReference>
<dbReference type="Gene3D" id="2.60.120.620">
    <property type="entry name" value="q2cbj1_9rhob like domain"/>
    <property type="match status" value="1"/>
</dbReference>
<evidence type="ECO:0000313" key="2">
    <source>
        <dbReference type="Proteomes" id="UP001597483"/>
    </source>
</evidence>
<dbReference type="SUPFAM" id="SSF51197">
    <property type="entry name" value="Clavaminate synthase-like"/>
    <property type="match status" value="1"/>
</dbReference>
<keyword evidence="2" id="KW-1185">Reference proteome</keyword>
<proteinExistence type="predicted"/>
<comment type="caution">
    <text evidence="1">The sequence shown here is derived from an EMBL/GenBank/DDBJ whole genome shotgun (WGS) entry which is preliminary data.</text>
</comment>
<dbReference type="PANTHER" id="PTHR20883">
    <property type="entry name" value="PHYTANOYL-COA DIOXYGENASE DOMAIN CONTAINING 1"/>
    <property type="match status" value="1"/>
</dbReference>
<organism evidence="1 2">
    <name type="scientific">Amycolatopsis silviterrae</name>
    <dbReference type="NCBI Taxonomy" id="1656914"/>
    <lineage>
        <taxon>Bacteria</taxon>
        <taxon>Bacillati</taxon>
        <taxon>Actinomycetota</taxon>
        <taxon>Actinomycetes</taxon>
        <taxon>Pseudonocardiales</taxon>
        <taxon>Pseudonocardiaceae</taxon>
        <taxon>Amycolatopsis</taxon>
    </lineage>
</organism>
<dbReference type="PANTHER" id="PTHR20883:SF48">
    <property type="entry name" value="ECTOINE DIOXYGENASE"/>
    <property type="match status" value="1"/>
</dbReference>
<dbReference type="EMBL" id="JBHUKS010000011">
    <property type="protein sequence ID" value="MFD2469073.1"/>
    <property type="molecule type" value="Genomic_DNA"/>
</dbReference>
<reference evidence="2" key="1">
    <citation type="journal article" date="2019" name="Int. J. Syst. Evol. Microbiol.">
        <title>The Global Catalogue of Microorganisms (GCM) 10K type strain sequencing project: providing services to taxonomists for standard genome sequencing and annotation.</title>
        <authorList>
            <consortium name="The Broad Institute Genomics Platform"/>
            <consortium name="The Broad Institute Genome Sequencing Center for Infectious Disease"/>
            <person name="Wu L."/>
            <person name="Ma J."/>
        </authorList>
    </citation>
    <scope>NUCLEOTIDE SEQUENCE [LARGE SCALE GENOMIC DNA]</scope>
    <source>
        <strain evidence="2">CGMCC 4.7641</strain>
    </source>
</reference>
<keyword evidence="1" id="KW-0223">Dioxygenase</keyword>
<dbReference type="RefSeq" id="WP_378305173.1">
    <property type="nucleotide sequence ID" value="NZ_JBHUKS010000011.1"/>
</dbReference>